<dbReference type="InterPro" id="IPR012341">
    <property type="entry name" value="6hp_glycosidase-like_sf"/>
</dbReference>
<feature type="region of interest" description="Disordered" evidence="2">
    <location>
        <begin position="1014"/>
        <end position="1060"/>
    </location>
</feature>
<accession>A0A1A0HAB8</accession>
<dbReference type="PANTHER" id="PTHR10412">
    <property type="entry name" value="MANNOSYL-OLIGOSACCHARIDE GLUCOSIDASE"/>
    <property type="match status" value="1"/>
</dbReference>
<evidence type="ECO:0000256" key="2">
    <source>
        <dbReference type="SAM" id="MobiDB-lite"/>
    </source>
</evidence>
<dbReference type="EMBL" id="LXTC01000003">
    <property type="protein sequence ID" value="OBA21074.1"/>
    <property type="molecule type" value="Genomic_DNA"/>
</dbReference>
<dbReference type="GeneID" id="30030448"/>
<organism evidence="4 5">
    <name type="scientific">Metschnikowia bicuspidata var. bicuspidata NRRL YB-4993</name>
    <dbReference type="NCBI Taxonomy" id="869754"/>
    <lineage>
        <taxon>Eukaryota</taxon>
        <taxon>Fungi</taxon>
        <taxon>Dikarya</taxon>
        <taxon>Ascomycota</taxon>
        <taxon>Saccharomycotina</taxon>
        <taxon>Pichiomycetes</taxon>
        <taxon>Metschnikowiaceae</taxon>
        <taxon>Metschnikowia</taxon>
    </lineage>
</organism>
<comment type="subcellular location">
    <subcellularLocation>
        <location evidence="1">Endoplasmic reticulum membrane</location>
        <topology evidence="1">Single-pass type II membrane protein</topology>
    </subcellularLocation>
</comment>
<dbReference type="GO" id="GO:0004573">
    <property type="term" value="F:Glc3Man9GlcNAc2 oligosaccharide glucosidase activity"/>
    <property type="evidence" value="ECO:0007669"/>
    <property type="project" value="UniProtKB-UniRule"/>
</dbReference>
<protein>
    <recommendedName>
        <fullName evidence="1">Mannosyl-oligosaccharide glucosidase</fullName>
        <ecNumber evidence="1">3.2.1.106</ecNumber>
    </recommendedName>
    <alternativeName>
        <fullName evidence="1">Glucosidase I</fullName>
    </alternativeName>
</protein>
<feature type="domain" description="Mannosylglycerate hydrolase MGH1-like glycoside hydrolase" evidence="3">
    <location>
        <begin position="446"/>
        <end position="553"/>
    </location>
</feature>
<dbReference type="GO" id="GO:0006487">
    <property type="term" value="P:protein N-linked glycosylation"/>
    <property type="evidence" value="ECO:0007669"/>
    <property type="project" value="UniProtKB-UniRule"/>
</dbReference>
<evidence type="ECO:0000259" key="3">
    <source>
        <dbReference type="Pfam" id="PF22422"/>
    </source>
</evidence>
<keyword evidence="1" id="KW-0378">Hydrolase</keyword>
<keyword evidence="5" id="KW-1185">Reference proteome</keyword>
<comment type="function">
    <text evidence="1">Cleaves the distal alpha 1,2-linked glucose residue from the Glc(3)Man(9)GlcNAc(2) oligosaccharide precursor.</text>
</comment>
<reference evidence="4 5" key="1">
    <citation type="submission" date="2016-05" db="EMBL/GenBank/DDBJ databases">
        <title>Comparative genomics of biotechnologically important yeasts.</title>
        <authorList>
            <consortium name="DOE Joint Genome Institute"/>
            <person name="Riley R."/>
            <person name="Haridas S."/>
            <person name="Wolfe K.H."/>
            <person name="Lopes M.R."/>
            <person name="Hittinger C.T."/>
            <person name="Goker M."/>
            <person name="Salamov A."/>
            <person name="Wisecaver J."/>
            <person name="Long T.M."/>
            <person name="Aerts A.L."/>
            <person name="Barry K."/>
            <person name="Choi C."/>
            <person name="Clum A."/>
            <person name="Coughlan A.Y."/>
            <person name="Deshpande S."/>
            <person name="Douglass A.P."/>
            <person name="Hanson S.J."/>
            <person name="Klenk H.-P."/>
            <person name="LaButti K."/>
            <person name="Lapidus A."/>
            <person name="Lindquist E."/>
            <person name="Lipzen A."/>
            <person name="Meier-kolthoff J.P."/>
            <person name="Ohm R.A."/>
            <person name="Otillar R.P."/>
            <person name="Pangilinan J."/>
            <person name="Peng Y."/>
            <person name="Rokas A."/>
            <person name="Rosa C.A."/>
            <person name="Scheuner C."/>
            <person name="Sibirny A.A."/>
            <person name="Slot J.C."/>
            <person name="Stielow J.B."/>
            <person name="Sun H."/>
            <person name="Kurtzman C.P."/>
            <person name="Blackwell M."/>
            <person name="Grigoriev I.V."/>
            <person name="Jeffries T.W."/>
        </authorList>
    </citation>
    <scope>NUCLEOTIDE SEQUENCE [LARGE SCALE GENOMIC DNA]</scope>
    <source>
        <strain evidence="4 5">NRRL YB-4993</strain>
    </source>
</reference>
<dbReference type="Proteomes" id="UP000092555">
    <property type="component" value="Unassembled WGS sequence"/>
</dbReference>
<keyword evidence="1" id="KW-0256">Endoplasmic reticulum</keyword>
<evidence type="ECO:0000313" key="4">
    <source>
        <dbReference type="EMBL" id="OBA21074.1"/>
    </source>
</evidence>
<keyword evidence="1" id="KW-0325">Glycoprotein</keyword>
<comment type="similarity">
    <text evidence="1">Belongs to the glycosyl hydrolase 63 family.</text>
</comment>
<comment type="catalytic activity">
    <reaction evidence="1">
        <text>N(4)-(alpha-D-Glc-(1-&gt;2)-alpha-D-Glc-(1-&gt;3)-alpha-D-Glc-(1-&gt;3)-alpha-D-Man-(1-&gt;2)-alpha-D-Man-(1-&gt;2)-alpha-D-Man-(1-&gt;3)-[alpha-D-Man-(1-&gt;2)-alpha-D-Man-(1-&gt;3)-[alpha-D-Man-(1-&gt;2)-alpha-D-Man-(1-&gt;6)]-alpha-D-Man-(1-&gt;6)]-beta-D-Man-(1-&gt;4)-beta-D-GlcNAc-(1-&gt;4)-beta-D-GlcNAc)-L-asparaginyl-[protein] + H2O = N(4)-(alpha-D-Glc-(1-&gt;3)-alpha-D-Glc-(1-&gt;3)-alpha-D-Man-(1-&gt;2)-alpha-D-Man-(1-&gt;2)-alpha-D-Man-(1-&gt;3)-[alpha-D-Man-(1-&gt;2)-alpha-D-Man-(1-&gt;3)-[alpha-D-Man-(1-&gt;2)-alpha-D-Man-(1-&gt;6)]-alpha-D-Man-(1-&gt;6)]-beta-D-Man-(1-&gt;4)-beta-D-GlcNAc-(1-&gt;4)-beta-D-GlcNAc)-L-asparaginyl-[protein] + beta-D-glucose</text>
        <dbReference type="Rhea" id="RHEA:55988"/>
        <dbReference type="Rhea" id="RHEA-COMP:12806"/>
        <dbReference type="Rhea" id="RHEA-COMP:14355"/>
        <dbReference type="ChEBI" id="CHEBI:15377"/>
        <dbReference type="ChEBI" id="CHEBI:15903"/>
        <dbReference type="ChEBI" id="CHEBI:59082"/>
        <dbReference type="ChEBI" id="CHEBI:132537"/>
        <dbReference type="EC" id="3.2.1.106"/>
    </reaction>
</comment>
<name>A0A1A0HAB8_9ASCO</name>
<dbReference type="InterPro" id="IPR004888">
    <property type="entry name" value="Glycoside_hydrolase_63"/>
</dbReference>
<proteinExistence type="inferred from homology"/>
<dbReference type="InterPro" id="IPR054491">
    <property type="entry name" value="MGH1-like_GH"/>
</dbReference>
<dbReference type="EC" id="3.2.1.106" evidence="1"/>
<dbReference type="SUPFAM" id="SSF48208">
    <property type="entry name" value="Six-hairpin glycosidases"/>
    <property type="match status" value="1"/>
</dbReference>
<comment type="pathway">
    <text evidence="1">Glycan metabolism; N-glycan degradation.</text>
</comment>
<dbReference type="InterPro" id="IPR008928">
    <property type="entry name" value="6-hairpin_glycosidase_sf"/>
</dbReference>
<gene>
    <name evidence="4" type="ORF">METBIDRAFT_41965</name>
</gene>
<evidence type="ECO:0000313" key="5">
    <source>
        <dbReference type="Proteomes" id="UP000092555"/>
    </source>
</evidence>
<feature type="compositionally biased region" description="Acidic residues" evidence="2">
    <location>
        <begin position="1049"/>
        <end position="1060"/>
    </location>
</feature>
<comment type="caution">
    <text evidence="4">The sequence shown here is derived from an EMBL/GenBank/DDBJ whole genome shotgun (WGS) entry which is preliminary data.</text>
</comment>
<dbReference type="RefSeq" id="XP_018711584.1">
    <property type="nucleotide sequence ID" value="XM_018857472.1"/>
</dbReference>
<feature type="compositionally biased region" description="Basic and acidic residues" evidence="2">
    <location>
        <begin position="1014"/>
        <end position="1032"/>
    </location>
</feature>
<feature type="region of interest" description="Disordered" evidence="2">
    <location>
        <begin position="911"/>
        <end position="947"/>
    </location>
</feature>
<dbReference type="GO" id="GO:0005789">
    <property type="term" value="C:endoplasmic reticulum membrane"/>
    <property type="evidence" value="ECO:0007669"/>
    <property type="project" value="UniProtKB-SubCell"/>
</dbReference>
<dbReference type="AlphaFoldDB" id="A0A1A0HAB8"/>
<keyword evidence="1 4" id="KW-0326">Glycosidase</keyword>
<dbReference type="OrthoDB" id="14419at2759"/>
<dbReference type="GO" id="GO:0009311">
    <property type="term" value="P:oligosaccharide metabolic process"/>
    <property type="evidence" value="ECO:0007669"/>
    <property type="project" value="UniProtKB-UniRule"/>
</dbReference>
<dbReference type="Pfam" id="PF22422">
    <property type="entry name" value="MGH1-like_GH"/>
    <property type="match status" value="2"/>
</dbReference>
<feature type="domain" description="Mannosylglycerate hydrolase MGH1-like glycoside hydrolase" evidence="3">
    <location>
        <begin position="722"/>
        <end position="894"/>
    </location>
</feature>
<sequence length="1060" mass="122547">MLEQEFYGLLTAEERRLHENKKRIKYHKRWGSYLSERQWATVREDYSASGSAWDDFSFDDSRYRTYRWGEDGLAGTCDTRQLVCLLMGLWNGKDDILKEKLFGVTNSQGNHGEDVKELYYYLDNTPTHSYMKFLYKYPQSKFPYKQLVEESGKKSRLEHEYEITDTGIFDEGRYFDVVHEVAKSDDDPEELLFRITAYNRGPDAAPLHIIPHVVLRNTWAWGTEELQKGKPHLRATDNFSIEVDHPKFGIRHVVFAPAPGVSEEALDIEPQLLFTENETNAKLLYGQENAAEYVKDAFHDYVVDGKKKAVNPKKEGTKAAALFSFDQDGGVAPGDYVTIRYKMSKTGGEIDEFEFDNVFGRRQDEADAFYWKVSPLPLSDELRQVQRQAFAGLLWTKQFYHFVHSYWLSGDPNTPAPPENRANGRNKDWKHLFIDDVLSLPDKWEYPFFAAWDTAFHCIPFAMIDPEFAKNQLELLTREWYMHPNGQLPAYEWNFSDVNPPVHAWSSYRVFKIERKMYGVEDLDFLEGTFQKLLINFTWWVNRKDSEGNNLFEGGFLGLDNIGVFNRSEPLPTGGTLQQSDSTGWMAFYCLQMLNIALELAKTRPVYENIASKFFEHFLLIADAMSYRGAKKGDQTPTDQSLWDENDKFYYDAIHFGNHTQSLPIRSLVGLIPLYASLTLEPELLNKFPSFKKRLDWFIENRRSVAERNIASMTNRGVGERLLLSLVNKDRLVAILERMLDEDEFLSDYGIRSLSKYHEKHPFELDVNGQKYEVKYLPGESDSGMFGGNSNWRGPIWFPVNFLLVESLQRFYLYYGSDLKVECPKGSGEYLNLAQCAEEIQHRLIHLFVPDAEGNRACNGENDLVNKDQYFKDYVPFYEYFDGDTGRGLGALHQCGWTAVVAKWIHDNGTTCRTPKTPKSAPKPVRRNSIHSFETENESALSQEEEDNQLLQKYAPKAGPFPGRLTRRRSGKSLLNLTIQSLDFGDDENIKTGEEPIAGFRDLKNVTAEMHDLELARTDSRRSTDSRGHDSNLMDQIRSAFKKYKNRTDEDEADEFETRH</sequence>
<dbReference type="PANTHER" id="PTHR10412:SF10">
    <property type="entry name" value="GLYCOSYL HYDROLASE FAMILY 63 C-TERMINAL DOMAIN-CONTAINING PROTEIN"/>
    <property type="match status" value="1"/>
</dbReference>
<dbReference type="STRING" id="869754.A0A1A0HAB8"/>
<evidence type="ECO:0000256" key="1">
    <source>
        <dbReference type="RuleBase" id="RU369107"/>
    </source>
</evidence>
<dbReference type="Gene3D" id="1.50.10.10">
    <property type="match status" value="1"/>
</dbReference>